<feature type="transmembrane region" description="Helical" evidence="2">
    <location>
        <begin position="137"/>
        <end position="160"/>
    </location>
</feature>
<proteinExistence type="predicted"/>
<accession>A0A6C1KD25</accession>
<evidence type="ECO:0000256" key="2">
    <source>
        <dbReference type="SAM" id="Phobius"/>
    </source>
</evidence>
<dbReference type="Proteomes" id="UP000305131">
    <property type="component" value="Unassembled WGS sequence"/>
</dbReference>
<feature type="transmembrane region" description="Helical" evidence="2">
    <location>
        <begin position="180"/>
        <end position="198"/>
    </location>
</feature>
<gene>
    <name evidence="3" type="ORF">FBQ73_15050</name>
</gene>
<keyword evidence="2" id="KW-1133">Transmembrane helix</keyword>
<feature type="transmembrane region" description="Helical" evidence="2">
    <location>
        <begin position="294"/>
        <end position="315"/>
    </location>
</feature>
<dbReference type="GeneID" id="95774769"/>
<protein>
    <submittedName>
        <fullName evidence="3">UPF0104 family protein</fullName>
    </submittedName>
</protein>
<feature type="region of interest" description="Disordered" evidence="1">
    <location>
        <begin position="353"/>
        <end position="381"/>
    </location>
</feature>
<comment type="caution">
    <text evidence="3">The sequence shown here is derived from an EMBL/GenBank/DDBJ whole genome shotgun (WGS) entry which is preliminary data.</text>
</comment>
<evidence type="ECO:0000313" key="3">
    <source>
        <dbReference type="EMBL" id="TLX42165.1"/>
    </source>
</evidence>
<dbReference type="OrthoDB" id="145485at2"/>
<keyword evidence="2" id="KW-0472">Membrane</keyword>
<feature type="transmembrane region" description="Helical" evidence="2">
    <location>
        <begin position="251"/>
        <end position="274"/>
    </location>
</feature>
<name>A0A6C1KD25_XANAU</name>
<dbReference type="RefSeq" id="WP_138400307.1">
    <property type="nucleotide sequence ID" value="NZ_JBAFVI010000003.1"/>
</dbReference>
<feature type="transmembrane region" description="Helical" evidence="2">
    <location>
        <begin position="218"/>
        <end position="239"/>
    </location>
</feature>
<dbReference type="EMBL" id="VAUP01000031">
    <property type="protein sequence ID" value="TLX42165.1"/>
    <property type="molecule type" value="Genomic_DNA"/>
</dbReference>
<evidence type="ECO:0000313" key="4">
    <source>
        <dbReference type="Proteomes" id="UP000305131"/>
    </source>
</evidence>
<feature type="transmembrane region" description="Helical" evidence="2">
    <location>
        <begin position="20"/>
        <end position="43"/>
    </location>
</feature>
<feature type="transmembrane region" description="Helical" evidence="2">
    <location>
        <begin position="63"/>
        <end position="85"/>
    </location>
</feature>
<dbReference type="AlphaFoldDB" id="A0A6C1KD25"/>
<dbReference type="PANTHER" id="PTHR39087">
    <property type="entry name" value="UPF0104 MEMBRANE PROTEIN MJ1595"/>
    <property type="match status" value="1"/>
</dbReference>
<evidence type="ECO:0000256" key="1">
    <source>
        <dbReference type="SAM" id="MobiDB-lite"/>
    </source>
</evidence>
<organism evidence="3 4">
    <name type="scientific">Xanthobacter autotrophicus</name>
    <dbReference type="NCBI Taxonomy" id="280"/>
    <lineage>
        <taxon>Bacteria</taxon>
        <taxon>Pseudomonadati</taxon>
        <taxon>Pseudomonadota</taxon>
        <taxon>Alphaproteobacteria</taxon>
        <taxon>Hyphomicrobiales</taxon>
        <taxon>Xanthobacteraceae</taxon>
        <taxon>Xanthobacter</taxon>
    </lineage>
</organism>
<sequence>MGVRAVASKIWVFLRDRVGLHGLGFVLSLVVIAFAATVLYRMLHNLKLSDVMDALAAKDPRNVIIGFLLVAGAYLTLTFYDWFALRTIGKDHVPYRIAALAGFCSYSIGHNVGFTVFTGGSVRYRIYSAWGLGAIDVAKICFVAGLTFWLGNIAVLGLGITIHPEAATAVDRLPPFINRMIGIGALAVLAGYITWVSLAPRTIGRSSWFVTLPRGRTTLVQVGIGILDLTLCAAAMFMLMPSTPYIDPVSLAVIFVTATLLGFASHAPGGLGVFDAALLAALPQFELTEMVGALLLFRLFYYIVPFALSLTLLGARELSLRFISRTQAPAGPDGSAAAHTGAAIEAGTEPGIQSAAKTAAKTAATTATTTTTKSTAKSAAE</sequence>
<dbReference type="PANTHER" id="PTHR39087:SF2">
    <property type="entry name" value="UPF0104 MEMBRANE PROTEIN MJ1595"/>
    <property type="match status" value="1"/>
</dbReference>
<keyword evidence="2" id="KW-0812">Transmembrane</keyword>
<feature type="transmembrane region" description="Helical" evidence="2">
    <location>
        <begin position="97"/>
        <end position="117"/>
    </location>
</feature>
<reference evidence="3 4" key="1">
    <citation type="submission" date="2019-05" db="EMBL/GenBank/DDBJ databases">
        <authorList>
            <person name="Zhou X."/>
        </authorList>
    </citation>
    <scope>NUCLEOTIDE SEQUENCE [LARGE SCALE GENOMIC DNA]</scope>
    <source>
        <strain evidence="3 4">DSM 432</strain>
    </source>
</reference>